<organism evidence="1 2">
    <name type="scientific">Yinghuangia aomiensis</name>
    <dbReference type="NCBI Taxonomy" id="676205"/>
    <lineage>
        <taxon>Bacteria</taxon>
        <taxon>Bacillati</taxon>
        <taxon>Actinomycetota</taxon>
        <taxon>Actinomycetes</taxon>
        <taxon>Kitasatosporales</taxon>
        <taxon>Streptomycetaceae</taxon>
        <taxon>Yinghuangia</taxon>
    </lineage>
</organism>
<gene>
    <name evidence="1" type="ORF">GCM10023205_53050</name>
</gene>
<name>A0ABP9HTN4_9ACTN</name>
<keyword evidence="2" id="KW-1185">Reference proteome</keyword>
<dbReference type="EMBL" id="BAABHS010000020">
    <property type="protein sequence ID" value="GAA4978404.1"/>
    <property type="molecule type" value="Genomic_DNA"/>
</dbReference>
<protein>
    <submittedName>
        <fullName evidence="1">SCO2524 family protein</fullName>
    </submittedName>
</protein>
<dbReference type="InterPro" id="IPR049777">
    <property type="entry name" value="SCO2524-like"/>
</dbReference>
<dbReference type="Proteomes" id="UP001500466">
    <property type="component" value="Unassembled WGS sequence"/>
</dbReference>
<proteinExistence type="predicted"/>
<evidence type="ECO:0000313" key="2">
    <source>
        <dbReference type="Proteomes" id="UP001500466"/>
    </source>
</evidence>
<comment type="caution">
    <text evidence="1">The sequence shown here is derived from an EMBL/GenBank/DDBJ whole genome shotgun (WGS) entry which is preliminary data.</text>
</comment>
<evidence type="ECO:0000313" key="1">
    <source>
        <dbReference type="EMBL" id="GAA4978404.1"/>
    </source>
</evidence>
<sequence>MSDDGLASHRAAGANSITEAEKLLCLMYPAYELDGFRLDTPDETADDVLDALRTFGDRVSIPKRLTEMIADYLDTYTEPDGTPVFSGGNCFVPEDPGARPAAAQTRLDVVNSLSMSLTLTLTSLRFLRGFGREVRRPELRQRIIAVEAALTRRLTASMTGLIRSFAVRTFARTSPEGRALNAMIGRTRVDSRDGEAQLSRLLRPVRHGLADLLRGTEMAADLDDEDTLFECGWAWSPVAKTSPIATTASISAQPVGVAAPIPDLYFTVIALDGLMDIFADRTLMLGLLTAEQQQLAHTLRLQAELTHRYWSTLARFGEGPWPLERLPWQTIDGRKSDYFSLLVMSVVAQDLLRRRAGDEDLTRTIRTIEQLAIRAGIFDRADTDEAHNAPSARVLHVALPGSETLGPALQWRLTDFPSVLLKRVVQFADLAHEPESRERLLRLAEAALAHVWEARRRGGAADGLWHELDRTHADTPRPPALTWTHTERVVESLVAAAGMLRGAPLRSIQVTELARSMILEAEHLLGRELLYVASGPVTSLHTSLLRMQARLQRAREILGERPASAYAIIAETLRELDELTTARHSTSVGA</sequence>
<dbReference type="NCBIfam" id="NF040567">
    <property type="entry name" value="SCO2524_fam"/>
    <property type="match status" value="1"/>
</dbReference>
<accession>A0ABP9HTN4</accession>
<reference evidence="2" key="1">
    <citation type="journal article" date="2019" name="Int. J. Syst. Evol. Microbiol.">
        <title>The Global Catalogue of Microorganisms (GCM) 10K type strain sequencing project: providing services to taxonomists for standard genome sequencing and annotation.</title>
        <authorList>
            <consortium name="The Broad Institute Genomics Platform"/>
            <consortium name="The Broad Institute Genome Sequencing Center for Infectious Disease"/>
            <person name="Wu L."/>
            <person name="Ma J."/>
        </authorList>
    </citation>
    <scope>NUCLEOTIDE SEQUENCE [LARGE SCALE GENOMIC DNA]</scope>
    <source>
        <strain evidence="2">JCM 17986</strain>
    </source>
</reference>